<evidence type="ECO:0000313" key="2">
    <source>
        <dbReference type="EMBL" id="KAE9591868.1"/>
    </source>
</evidence>
<reference evidence="3" key="1">
    <citation type="journal article" date="2020" name="Nat. Commun.">
        <title>Genome sequence of the cluster root forming white lupin.</title>
        <authorList>
            <person name="Hufnagel B."/>
            <person name="Marques A."/>
            <person name="Soriano A."/>
            <person name="Marques L."/>
            <person name="Divol F."/>
            <person name="Doumas P."/>
            <person name="Sallet E."/>
            <person name="Mancinotti D."/>
            <person name="Carrere S."/>
            <person name="Marande W."/>
            <person name="Arribat S."/>
            <person name="Keller J."/>
            <person name="Huneau C."/>
            <person name="Blein T."/>
            <person name="Aime D."/>
            <person name="Laguerre M."/>
            <person name="Taylor J."/>
            <person name="Schubert V."/>
            <person name="Nelson M."/>
            <person name="Geu-Flores F."/>
            <person name="Crespi M."/>
            <person name="Gallardo-Guerrero K."/>
            <person name="Delaux P.-M."/>
            <person name="Salse J."/>
            <person name="Berges H."/>
            <person name="Guyot R."/>
            <person name="Gouzy J."/>
            <person name="Peret B."/>
        </authorList>
    </citation>
    <scope>NUCLEOTIDE SEQUENCE [LARGE SCALE GENOMIC DNA]</scope>
    <source>
        <strain evidence="3">cv. Amiga</strain>
    </source>
</reference>
<sequence length="95" mass="10696">MTQHAYSLWKSKAPSKVLTFVWRLFQDIIPTKDALSKRGVPLLTNSGLLCSFCNDHSETSTHFSLLARLLILFGNQFTNGSVSMLSYHSIIYITS</sequence>
<feature type="domain" description="Reverse transcriptase zinc-binding" evidence="1">
    <location>
        <begin position="6"/>
        <end position="65"/>
    </location>
</feature>
<comment type="caution">
    <text evidence="2">The sequence shown here is derived from an EMBL/GenBank/DDBJ whole genome shotgun (WGS) entry which is preliminary data.</text>
</comment>
<dbReference type="Pfam" id="PF13966">
    <property type="entry name" value="zf-RVT"/>
    <property type="match status" value="1"/>
</dbReference>
<name>A0A6A4NYT3_LUPAL</name>
<dbReference type="GO" id="GO:0003964">
    <property type="term" value="F:RNA-directed DNA polymerase activity"/>
    <property type="evidence" value="ECO:0007669"/>
    <property type="project" value="UniProtKB-KW"/>
</dbReference>
<organism evidence="2 3">
    <name type="scientific">Lupinus albus</name>
    <name type="common">White lupine</name>
    <name type="synonym">Lupinus termis</name>
    <dbReference type="NCBI Taxonomy" id="3870"/>
    <lineage>
        <taxon>Eukaryota</taxon>
        <taxon>Viridiplantae</taxon>
        <taxon>Streptophyta</taxon>
        <taxon>Embryophyta</taxon>
        <taxon>Tracheophyta</taxon>
        <taxon>Spermatophyta</taxon>
        <taxon>Magnoliopsida</taxon>
        <taxon>eudicotyledons</taxon>
        <taxon>Gunneridae</taxon>
        <taxon>Pentapetalae</taxon>
        <taxon>rosids</taxon>
        <taxon>fabids</taxon>
        <taxon>Fabales</taxon>
        <taxon>Fabaceae</taxon>
        <taxon>Papilionoideae</taxon>
        <taxon>50 kb inversion clade</taxon>
        <taxon>genistoids sensu lato</taxon>
        <taxon>core genistoids</taxon>
        <taxon>Genisteae</taxon>
        <taxon>Lupinus</taxon>
    </lineage>
</organism>
<gene>
    <name evidence="2" type="ORF">Lalb_Chr20g0123251</name>
</gene>
<evidence type="ECO:0000259" key="1">
    <source>
        <dbReference type="Pfam" id="PF13966"/>
    </source>
</evidence>
<dbReference type="EMBL" id="WOCE01000020">
    <property type="protein sequence ID" value="KAE9591868.1"/>
    <property type="molecule type" value="Genomic_DNA"/>
</dbReference>
<dbReference type="Proteomes" id="UP000447434">
    <property type="component" value="Chromosome 20"/>
</dbReference>
<keyword evidence="2" id="KW-0695">RNA-directed DNA polymerase</keyword>
<keyword evidence="3" id="KW-1185">Reference proteome</keyword>
<dbReference type="InterPro" id="IPR026960">
    <property type="entry name" value="RVT-Znf"/>
</dbReference>
<protein>
    <submittedName>
        <fullName evidence="2">Putative reverse transcriptase zinc-binding domain-containing protein</fullName>
    </submittedName>
</protein>
<evidence type="ECO:0000313" key="3">
    <source>
        <dbReference type="Proteomes" id="UP000447434"/>
    </source>
</evidence>
<proteinExistence type="predicted"/>
<dbReference type="OrthoDB" id="1436790at2759"/>
<keyword evidence="2" id="KW-0808">Transferase</keyword>
<keyword evidence="2" id="KW-0548">Nucleotidyltransferase</keyword>
<dbReference type="AlphaFoldDB" id="A0A6A4NYT3"/>
<accession>A0A6A4NYT3</accession>